<keyword evidence="3" id="KW-1185">Reference proteome</keyword>
<gene>
    <name evidence="2" type="ORF">CTAYLR_010672</name>
</gene>
<feature type="compositionally biased region" description="Basic residues" evidence="1">
    <location>
        <begin position="32"/>
        <end position="43"/>
    </location>
</feature>
<comment type="caution">
    <text evidence="2">The sequence shown here is derived from an EMBL/GenBank/DDBJ whole genome shotgun (WGS) entry which is preliminary data.</text>
</comment>
<sequence length="457" mass="51103">MAAQRESIGSTMEFGDSDEDDVQLAYEQTVRANRRNRPNKRTGKSRDCTDTYEGRAPRRLDLLREIAHEVTLGNAFKSKWDFQMHVLEEAEKDGHLLKSLRSTKRRMDIVCKLKGCKFLRVFQVPRGCDGPDGKCTAAVSHTCNPGDFKPTSTQGKSNYTAKHLEGLIKDAVVLAVEGQQGGTHKTKTEFDVPNKVLAVTLKPYLHSEVTPRRAQNVKEFVFKAWVGDAEYWADRIFVLKDLAEEQGFRIEVLLSTQMELKARFIKRCKKDFEKAGGMAVNFDEEQLEYPEQLVDPELKECKFLSGWLLVAPYADHFTKPGLWSVRTEVDAAQTLLDDTLFSRVTADANNRIVTLGMGLFNDTENATTAAKFNKFCADGMPELKSRQHVSVADAAKGGISAHVEVMPAAELFCCSNRGGENCTKSGRVGDGEKYREWATATTTPELDRARGQISRTA</sequence>
<organism evidence="2 3">
    <name type="scientific">Chrysophaeum taylorii</name>
    <dbReference type="NCBI Taxonomy" id="2483200"/>
    <lineage>
        <taxon>Eukaryota</taxon>
        <taxon>Sar</taxon>
        <taxon>Stramenopiles</taxon>
        <taxon>Ochrophyta</taxon>
        <taxon>Pelagophyceae</taxon>
        <taxon>Pelagomonadales</taxon>
        <taxon>Pelagomonadaceae</taxon>
        <taxon>Chrysophaeum</taxon>
    </lineage>
</organism>
<protein>
    <submittedName>
        <fullName evidence="2">Uncharacterized protein</fullName>
    </submittedName>
</protein>
<proteinExistence type="predicted"/>
<dbReference type="Proteomes" id="UP001230188">
    <property type="component" value="Unassembled WGS sequence"/>
</dbReference>
<reference evidence="2" key="1">
    <citation type="submission" date="2023-01" db="EMBL/GenBank/DDBJ databases">
        <title>Metagenome sequencing of chrysophaentin producing Chrysophaeum taylorii.</title>
        <authorList>
            <person name="Davison J."/>
            <person name="Bewley C."/>
        </authorList>
    </citation>
    <scope>NUCLEOTIDE SEQUENCE</scope>
    <source>
        <strain evidence="2">NIES-1699</strain>
    </source>
</reference>
<accession>A0AAD7XGS4</accession>
<evidence type="ECO:0000313" key="2">
    <source>
        <dbReference type="EMBL" id="KAJ8598738.1"/>
    </source>
</evidence>
<evidence type="ECO:0000256" key="1">
    <source>
        <dbReference type="SAM" id="MobiDB-lite"/>
    </source>
</evidence>
<name>A0AAD7XGS4_9STRA</name>
<dbReference type="AlphaFoldDB" id="A0AAD7XGS4"/>
<feature type="region of interest" description="Disordered" evidence="1">
    <location>
        <begin position="1"/>
        <end position="52"/>
    </location>
</feature>
<dbReference type="EMBL" id="JAQMWT010000658">
    <property type="protein sequence ID" value="KAJ8598738.1"/>
    <property type="molecule type" value="Genomic_DNA"/>
</dbReference>
<evidence type="ECO:0000313" key="3">
    <source>
        <dbReference type="Proteomes" id="UP001230188"/>
    </source>
</evidence>